<reference evidence="3 4" key="1">
    <citation type="submission" date="2023-08" db="EMBL/GenBank/DDBJ databases">
        <authorList>
            <person name="Kumar R."/>
        </authorList>
    </citation>
    <scope>NUCLEOTIDE SEQUENCE [LARGE SCALE GENOMIC DNA]</scope>
    <source>
        <strain evidence="3 4">LUR13</strain>
    </source>
</reference>
<dbReference type="PANTHER" id="PTHR39176">
    <property type="entry name" value="PERIPLASMIC PROTEIN-RELATED"/>
    <property type="match status" value="1"/>
</dbReference>
<dbReference type="RefSeq" id="WP_089111069.1">
    <property type="nucleotide sequence ID" value="NZ_JAVAJI010000008.1"/>
</dbReference>
<evidence type="ECO:0000259" key="2">
    <source>
        <dbReference type="Pfam" id="PF07007"/>
    </source>
</evidence>
<dbReference type="PANTHER" id="PTHR39176:SF1">
    <property type="entry name" value="PERIPLASMIC PROTEIN"/>
    <property type="match status" value="1"/>
</dbReference>
<dbReference type="InterPro" id="IPR009739">
    <property type="entry name" value="LprI-like_N"/>
</dbReference>
<proteinExistence type="predicted"/>
<name>A0ABT9HG22_9GAMM</name>
<evidence type="ECO:0000313" key="3">
    <source>
        <dbReference type="EMBL" id="MDP4544715.1"/>
    </source>
</evidence>
<dbReference type="Gene3D" id="1.20.1270.180">
    <property type="match status" value="1"/>
</dbReference>
<keyword evidence="4" id="KW-1185">Reference proteome</keyword>
<dbReference type="EMBL" id="JAVAJI010000008">
    <property type="protein sequence ID" value="MDP4544715.1"/>
    <property type="molecule type" value="Genomic_DNA"/>
</dbReference>
<organism evidence="3 4">
    <name type="scientific">Psychrobacter faecalis</name>
    <dbReference type="NCBI Taxonomy" id="180588"/>
    <lineage>
        <taxon>Bacteria</taxon>
        <taxon>Pseudomonadati</taxon>
        <taxon>Pseudomonadota</taxon>
        <taxon>Gammaproteobacteria</taxon>
        <taxon>Moraxellales</taxon>
        <taxon>Moraxellaceae</taxon>
        <taxon>Psychrobacter</taxon>
    </lineage>
</organism>
<evidence type="ECO:0000313" key="4">
    <source>
        <dbReference type="Proteomes" id="UP001228171"/>
    </source>
</evidence>
<accession>A0ABT9HG22</accession>
<feature type="signal peptide" evidence="1">
    <location>
        <begin position="1"/>
        <end position="29"/>
    </location>
</feature>
<feature type="domain" description="Lysozyme inhibitor LprI-like N-terminal" evidence="2">
    <location>
        <begin position="32"/>
        <end position="122"/>
    </location>
</feature>
<evidence type="ECO:0000256" key="1">
    <source>
        <dbReference type="SAM" id="SignalP"/>
    </source>
</evidence>
<dbReference type="Proteomes" id="UP001228171">
    <property type="component" value="Unassembled WGS sequence"/>
</dbReference>
<keyword evidence="1" id="KW-0732">Signal</keyword>
<sequence>MNLITINLKKASGIVLFSIGLFATAQASAATCDKATTQADINKCIAAELKAEDSKLNSSYSKLQHGLNKTEKKQLKIVQLAWIDFRDKACKFSARSSSGGSAHSMALNSCLTTYTQQRRIQLDQEIKNIQR</sequence>
<comment type="caution">
    <text evidence="3">The sequence shown here is derived from an EMBL/GenBank/DDBJ whole genome shotgun (WGS) entry which is preliminary data.</text>
</comment>
<protein>
    <submittedName>
        <fullName evidence="3">Lysozyme inhibitor LprI family protein</fullName>
    </submittedName>
</protein>
<gene>
    <name evidence="3" type="ORF">Q8P09_06460</name>
</gene>
<feature type="chain" id="PRO_5046280499" evidence="1">
    <location>
        <begin position="30"/>
        <end position="131"/>
    </location>
</feature>
<dbReference type="Pfam" id="PF07007">
    <property type="entry name" value="LprI"/>
    <property type="match status" value="1"/>
</dbReference>